<dbReference type="Gene3D" id="3.60.15.30">
    <property type="entry name" value="Metallo-beta-lactamase domain"/>
    <property type="match status" value="1"/>
</dbReference>
<dbReference type="CDD" id="cd07710">
    <property type="entry name" value="arylsulfatase_Sdsa1-like_MBL-fold"/>
    <property type="match status" value="1"/>
</dbReference>
<sequence length="422" mass="47293">MLVDNGSQRLRDFTEENFQENYTEITKGIWHITGLGHSNSICIEGESSVILIDTLDSLERGKILLQFIEEKIRKRISTIIYTHGHPDHRGGAGAFMESNPEVIAFSPITPSLEGTAMLQDIQNQRGSRQFGYNLTDGENISQGIGRREGIAYGEQRVFVPPTTVYQQDQVVREIDGIKLELTRVPGETEDQIMIWLPEKKVLCCGDTYYGCFPNLYAIRGGQYRDLAQWLHSLDKLASYRCEYLLPGHTAAVIGSAQIQETLQNFRKAIDDILTRTLVGMNQGKSADHLAAEIRLQPEYASLPYLGEFYGCAEWTVRAIYAAYLGWFDGNPTHLHPLPPEEKAVKTIALMGGSKSVLGAAKEALITEEYQWTLELCDLLLDSAQEVTEAKALKASALRYLAEYETSANGRHYYLASARELTE</sequence>
<dbReference type="Pfam" id="PF14863">
    <property type="entry name" value="Alkyl_sulf_dimr"/>
    <property type="match status" value="1"/>
</dbReference>
<dbReference type="GO" id="GO:0018741">
    <property type="term" value="F:linear primary-alkylsulfatase activity"/>
    <property type="evidence" value="ECO:0007669"/>
    <property type="project" value="InterPro"/>
</dbReference>
<dbReference type="OrthoDB" id="9815874at2"/>
<feature type="domain" description="Metallo-beta-lactamase" evidence="1">
    <location>
        <begin position="37"/>
        <end position="248"/>
    </location>
</feature>
<dbReference type="InterPro" id="IPR029228">
    <property type="entry name" value="Alkyl_sulf_dimr"/>
</dbReference>
<dbReference type="SUPFAM" id="SSF56281">
    <property type="entry name" value="Metallo-hydrolase/oxidoreductase"/>
    <property type="match status" value="1"/>
</dbReference>
<protein>
    <submittedName>
        <fullName evidence="2">Alkyl/aryl-sulfatase</fullName>
    </submittedName>
</protein>
<dbReference type="RefSeq" id="WP_118336665.1">
    <property type="nucleotide sequence ID" value="NZ_AP025567.1"/>
</dbReference>
<dbReference type="InterPro" id="IPR052195">
    <property type="entry name" value="Bact_Alkyl/Aryl-Sulfatase"/>
</dbReference>
<dbReference type="EMBL" id="QRMS01000008">
    <property type="protein sequence ID" value="RHJ83713.1"/>
    <property type="molecule type" value="Genomic_DNA"/>
</dbReference>
<dbReference type="PANTHER" id="PTHR43223">
    <property type="entry name" value="ALKYL/ARYL-SULFATASE"/>
    <property type="match status" value="1"/>
</dbReference>
<evidence type="ECO:0000313" key="3">
    <source>
        <dbReference type="Proteomes" id="UP000284841"/>
    </source>
</evidence>
<dbReference type="InterPro" id="IPR038536">
    <property type="entry name" value="Alkyl/aryl-sulf_dimr_sf"/>
</dbReference>
<reference evidence="2 3" key="1">
    <citation type="submission" date="2018-08" db="EMBL/GenBank/DDBJ databases">
        <title>A genome reference for cultivated species of the human gut microbiota.</title>
        <authorList>
            <person name="Zou Y."/>
            <person name="Xue W."/>
            <person name="Luo G."/>
        </authorList>
    </citation>
    <scope>NUCLEOTIDE SEQUENCE [LARGE SCALE GENOMIC DNA]</scope>
    <source>
        <strain evidence="2 3">AM07-24</strain>
    </source>
</reference>
<keyword evidence="3" id="KW-1185">Reference proteome</keyword>
<dbReference type="PANTHER" id="PTHR43223:SF2">
    <property type="entry name" value="METALLO-BETA-LACTAMASE DOMAIN-CONTAINING PROTEIN"/>
    <property type="match status" value="1"/>
</dbReference>
<dbReference type="STRING" id="1776384.GCA_900086585_01191"/>
<proteinExistence type="predicted"/>
<comment type="caution">
    <text evidence="2">The sequence shown here is derived from an EMBL/GenBank/DDBJ whole genome shotgun (WGS) entry which is preliminary data.</text>
</comment>
<dbReference type="Gene3D" id="1.25.40.880">
    <property type="entry name" value="Alkyl sulfatase, dimerisation domain"/>
    <property type="match status" value="1"/>
</dbReference>
<dbReference type="AlphaFoldDB" id="A0A415DUD8"/>
<name>A0A415DUD8_9FIRM</name>
<organism evidence="2 3">
    <name type="scientific">Emergencia timonensis</name>
    <dbReference type="NCBI Taxonomy" id="1776384"/>
    <lineage>
        <taxon>Bacteria</taxon>
        <taxon>Bacillati</taxon>
        <taxon>Bacillota</taxon>
        <taxon>Clostridia</taxon>
        <taxon>Peptostreptococcales</taxon>
        <taxon>Anaerovoracaceae</taxon>
        <taxon>Emergencia</taxon>
    </lineage>
</organism>
<accession>A0A415DUD8</accession>
<dbReference type="Pfam" id="PF00753">
    <property type="entry name" value="Lactamase_B"/>
    <property type="match status" value="1"/>
</dbReference>
<dbReference type="InterPro" id="IPR036866">
    <property type="entry name" value="RibonucZ/Hydroxyglut_hydro"/>
</dbReference>
<dbReference type="InterPro" id="IPR044097">
    <property type="entry name" value="Bds1/SdsA1_MBL-fold"/>
</dbReference>
<dbReference type="InterPro" id="IPR001279">
    <property type="entry name" value="Metallo-B-lactamas"/>
</dbReference>
<gene>
    <name evidence="2" type="ORF">DW099_18495</name>
</gene>
<evidence type="ECO:0000259" key="1">
    <source>
        <dbReference type="SMART" id="SM00849"/>
    </source>
</evidence>
<dbReference type="GO" id="GO:0018909">
    <property type="term" value="P:dodecyl sulfate metabolic process"/>
    <property type="evidence" value="ECO:0007669"/>
    <property type="project" value="InterPro"/>
</dbReference>
<dbReference type="SMART" id="SM00849">
    <property type="entry name" value="Lactamase_B"/>
    <property type="match status" value="1"/>
</dbReference>
<dbReference type="GO" id="GO:0046983">
    <property type="term" value="F:protein dimerization activity"/>
    <property type="evidence" value="ECO:0007669"/>
    <property type="project" value="InterPro"/>
</dbReference>
<evidence type="ECO:0000313" key="2">
    <source>
        <dbReference type="EMBL" id="RHJ83713.1"/>
    </source>
</evidence>
<dbReference type="Proteomes" id="UP000284841">
    <property type="component" value="Unassembled WGS sequence"/>
</dbReference>